<keyword evidence="3 6" id="KW-0560">Oxidoreductase</keyword>
<dbReference type="FunFam" id="1.10.1040.10:FF:000006">
    <property type="entry name" value="3-hydroxyisobutyrate dehydrogenase"/>
    <property type="match status" value="1"/>
</dbReference>
<evidence type="ECO:0000259" key="7">
    <source>
        <dbReference type="Pfam" id="PF03446"/>
    </source>
</evidence>
<dbReference type="AlphaFoldDB" id="A0A5M6I7G9"/>
<organism evidence="9 10">
    <name type="scientific">Roseospira marina</name>
    <dbReference type="NCBI Taxonomy" id="140057"/>
    <lineage>
        <taxon>Bacteria</taxon>
        <taxon>Pseudomonadati</taxon>
        <taxon>Pseudomonadota</taxon>
        <taxon>Alphaproteobacteria</taxon>
        <taxon>Rhodospirillales</taxon>
        <taxon>Rhodospirillaceae</taxon>
        <taxon>Roseospira</taxon>
    </lineage>
</organism>
<dbReference type="InterPro" id="IPR011548">
    <property type="entry name" value="HIBADH"/>
</dbReference>
<dbReference type="Proteomes" id="UP000324065">
    <property type="component" value="Unassembled WGS sequence"/>
</dbReference>
<comment type="catalytic activity">
    <reaction evidence="6">
        <text>3-hydroxy-2-methylpropanoate + NAD(+) = 2-methyl-3-oxopropanoate + NADH + H(+)</text>
        <dbReference type="Rhea" id="RHEA:17681"/>
        <dbReference type="ChEBI" id="CHEBI:11805"/>
        <dbReference type="ChEBI" id="CHEBI:15378"/>
        <dbReference type="ChEBI" id="CHEBI:57540"/>
        <dbReference type="ChEBI" id="CHEBI:57700"/>
        <dbReference type="ChEBI" id="CHEBI:57945"/>
        <dbReference type="EC" id="1.1.1.31"/>
    </reaction>
</comment>
<dbReference type="PROSITE" id="PS00895">
    <property type="entry name" value="3_HYDROXYISOBUT_DH"/>
    <property type="match status" value="1"/>
</dbReference>
<evidence type="ECO:0000256" key="1">
    <source>
        <dbReference type="ARBA" id="ARBA00009080"/>
    </source>
</evidence>
<dbReference type="GO" id="GO:0006574">
    <property type="term" value="P:L-valine catabolic process"/>
    <property type="evidence" value="ECO:0007669"/>
    <property type="project" value="UniProtKB-UniPathway"/>
</dbReference>
<evidence type="ECO:0000313" key="9">
    <source>
        <dbReference type="EMBL" id="KAA5604146.1"/>
    </source>
</evidence>
<comment type="caution">
    <text evidence="9">The sequence shown here is derived from an EMBL/GenBank/DDBJ whole genome shotgun (WGS) entry which is preliminary data.</text>
</comment>
<dbReference type="NCBIfam" id="TIGR01692">
    <property type="entry name" value="HIBADH"/>
    <property type="match status" value="1"/>
</dbReference>
<dbReference type="PANTHER" id="PTHR22981:SF7">
    <property type="entry name" value="3-HYDROXYISOBUTYRATE DEHYDROGENASE, MITOCHONDRIAL"/>
    <property type="match status" value="1"/>
</dbReference>
<dbReference type="InterPro" id="IPR015815">
    <property type="entry name" value="HIBADH-related"/>
</dbReference>
<keyword evidence="2 6" id="KW-0101">Branched-chain amino acid catabolism</keyword>
<dbReference type="EMBL" id="VWPJ01000022">
    <property type="protein sequence ID" value="KAA5604146.1"/>
    <property type="molecule type" value="Genomic_DNA"/>
</dbReference>
<dbReference type="PIRSF" id="PIRSF000103">
    <property type="entry name" value="HIBADH"/>
    <property type="match status" value="1"/>
</dbReference>
<evidence type="ECO:0000256" key="3">
    <source>
        <dbReference type="ARBA" id="ARBA00023002"/>
    </source>
</evidence>
<evidence type="ECO:0000259" key="8">
    <source>
        <dbReference type="Pfam" id="PF14833"/>
    </source>
</evidence>
<dbReference type="RefSeq" id="WP_150063709.1">
    <property type="nucleotide sequence ID" value="NZ_JACHII010000022.1"/>
</dbReference>
<dbReference type="GO" id="GO:0051287">
    <property type="term" value="F:NAD binding"/>
    <property type="evidence" value="ECO:0007669"/>
    <property type="project" value="InterPro"/>
</dbReference>
<keyword evidence="10" id="KW-1185">Reference proteome</keyword>
<dbReference type="InterPro" id="IPR029154">
    <property type="entry name" value="HIBADH-like_NADP-bd"/>
</dbReference>
<dbReference type="UniPathway" id="UPA00362"/>
<keyword evidence="4 6" id="KW-0520">NAD</keyword>
<dbReference type="InterPro" id="IPR002204">
    <property type="entry name" value="3-OH-isobutyrate_DH-rel_CS"/>
</dbReference>
<evidence type="ECO:0000256" key="4">
    <source>
        <dbReference type="ARBA" id="ARBA00023027"/>
    </source>
</evidence>
<evidence type="ECO:0000313" key="10">
    <source>
        <dbReference type="Proteomes" id="UP000324065"/>
    </source>
</evidence>
<gene>
    <name evidence="9" type="primary">mmsB</name>
    <name evidence="9" type="ORF">F1188_17340</name>
</gene>
<evidence type="ECO:0000256" key="6">
    <source>
        <dbReference type="RuleBase" id="RU910714"/>
    </source>
</evidence>
<comment type="similarity">
    <text evidence="1 6">Belongs to the HIBADH-related family.</text>
</comment>
<feature type="domain" description="6-phosphogluconate dehydrogenase NADP-binding" evidence="7">
    <location>
        <begin position="7"/>
        <end position="174"/>
    </location>
</feature>
<dbReference type="GO" id="GO:0050661">
    <property type="term" value="F:NADP binding"/>
    <property type="evidence" value="ECO:0007669"/>
    <property type="project" value="InterPro"/>
</dbReference>
<dbReference type="Gene3D" id="3.40.50.720">
    <property type="entry name" value="NAD(P)-binding Rossmann-like Domain"/>
    <property type="match status" value="1"/>
</dbReference>
<evidence type="ECO:0000256" key="5">
    <source>
        <dbReference type="PIRSR" id="PIRSR000103-1"/>
    </source>
</evidence>
<proteinExistence type="inferred from homology"/>
<dbReference type="PANTHER" id="PTHR22981">
    <property type="entry name" value="3-HYDROXYISOBUTYRATE DEHYDROGENASE-RELATED"/>
    <property type="match status" value="1"/>
</dbReference>
<name>A0A5M6I7G9_9PROT</name>
<protein>
    <recommendedName>
        <fullName evidence="6">3-hydroxyisobutyrate dehydrogenase</fullName>
        <shortName evidence="6">HIBADH</shortName>
        <ecNumber evidence="6">1.1.1.31</ecNumber>
    </recommendedName>
</protein>
<dbReference type="OrthoDB" id="9812907at2"/>
<feature type="active site" evidence="5">
    <location>
        <position position="183"/>
    </location>
</feature>
<dbReference type="Pfam" id="PF03446">
    <property type="entry name" value="NAD_binding_2"/>
    <property type="match status" value="1"/>
</dbReference>
<dbReference type="SUPFAM" id="SSF51735">
    <property type="entry name" value="NAD(P)-binding Rossmann-fold domains"/>
    <property type="match status" value="1"/>
</dbReference>
<sequence>MASAPHTIGFIGLGNMGAPMAANLVKAGHTVRGFDMDPNAVARAAEAGVGTAASVADAVSGAAIVITMLPMGRHVRAVLTGEDEGSSSNGGGAFAAAAPGTLFIDCSTIDVETARALAATADAAGLSMLDAPVSGGVPGAEAATLALMVGGPDDAFRRAEPVLAAMGRAVIHTGPAGNGQAAKICNNMMAGIQMLGVAEAFTLADRLGLDPARLFEVASQASGQCWSVTAYCPVPGMVPTAPSSRGYTGGFASALMLKDLKLAQQAAATSGATTPLGGLAEALYALFCGQGHGAVDFSGIIRMIERSRS</sequence>
<reference evidence="9 10" key="1">
    <citation type="submission" date="2019-09" db="EMBL/GenBank/DDBJ databases">
        <title>Genome sequence of Roseospira marina, one of the more divergent members of the non-sulfur purple photosynthetic bacterial family, the Rhodospirillaceae.</title>
        <authorList>
            <person name="Meyer T."/>
            <person name="Kyndt J."/>
        </authorList>
    </citation>
    <scope>NUCLEOTIDE SEQUENCE [LARGE SCALE GENOMIC DNA]</scope>
    <source>
        <strain evidence="9 10">DSM 15113</strain>
    </source>
</reference>
<comment type="pathway">
    <text evidence="6">Amino-acid degradation; L-valine degradation.</text>
</comment>
<evidence type="ECO:0000256" key="2">
    <source>
        <dbReference type="ARBA" id="ARBA00022456"/>
    </source>
</evidence>
<feature type="domain" description="3-hydroxyisobutyrate dehydrogenase-like NAD-binding" evidence="8">
    <location>
        <begin position="177"/>
        <end position="304"/>
    </location>
</feature>
<dbReference type="GO" id="GO:0008442">
    <property type="term" value="F:3-hydroxyisobutyrate dehydrogenase activity"/>
    <property type="evidence" value="ECO:0007669"/>
    <property type="project" value="UniProtKB-EC"/>
</dbReference>
<dbReference type="Pfam" id="PF14833">
    <property type="entry name" value="NAD_binding_11"/>
    <property type="match status" value="1"/>
</dbReference>
<dbReference type="InterPro" id="IPR006115">
    <property type="entry name" value="6PGDH_NADP-bd"/>
</dbReference>
<dbReference type="EC" id="1.1.1.31" evidence="6"/>
<dbReference type="Gene3D" id="1.10.1040.10">
    <property type="entry name" value="N-(1-d-carboxylethyl)-l-norvaline Dehydrogenase, domain 2"/>
    <property type="match status" value="1"/>
</dbReference>
<accession>A0A5M6I7G9</accession>
<dbReference type="InterPro" id="IPR036291">
    <property type="entry name" value="NAD(P)-bd_dom_sf"/>
</dbReference>
<dbReference type="SUPFAM" id="SSF48179">
    <property type="entry name" value="6-phosphogluconate dehydrogenase C-terminal domain-like"/>
    <property type="match status" value="1"/>
</dbReference>
<dbReference type="InterPro" id="IPR013328">
    <property type="entry name" value="6PGD_dom2"/>
</dbReference>
<dbReference type="InterPro" id="IPR008927">
    <property type="entry name" value="6-PGluconate_DH-like_C_sf"/>
</dbReference>